<gene>
    <name evidence="5" type="ORF">CSIM01_11076</name>
</gene>
<evidence type="ECO:0000313" key="5">
    <source>
        <dbReference type="EMBL" id="KXH46172.1"/>
    </source>
</evidence>
<dbReference type="Gene3D" id="2.30.29.30">
    <property type="entry name" value="Pleckstrin-homology domain (PH domain)/Phosphotyrosine-binding domain (PTB)"/>
    <property type="match status" value="1"/>
</dbReference>
<dbReference type="OrthoDB" id="422827at2759"/>
<feature type="domain" description="SAM" evidence="4">
    <location>
        <begin position="218"/>
        <end position="282"/>
    </location>
</feature>
<evidence type="ECO:0000313" key="6">
    <source>
        <dbReference type="Proteomes" id="UP000070328"/>
    </source>
</evidence>
<dbReference type="InterPro" id="IPR011993">
    <property type="entry name" value="PH-like_dom_sf"/>
</dbReference>
<name>A0A135TDG2_9PEZI</name>
<reference evidence="5 6" key="1">
    <citation type="submission" date="2014-02" db="EMBL/GenBank/DDBJ databases">
        <title>The genome sequence of Colletotrichum simmondsii CBS122122.</title>
        <authorList>
            <person name="Baroncelli R."/>
            <person name="Thon M.R."/>
        </authorList>
    </citation>
    <scope>NUCLEOTIDE SEQUENCE [LARGE SCALE GENOMIC DNA]</scope>
    <source>
        <strain evidence="5 6">CBS122122</strain>
    </source>
</reference>
<feature type="coiled-coil region" evidence="1">
    <location>
        <begin position="28"/>
        <end position="55"/>
    </location>
</feature>
<feature type="compositionally biased region" description="Polar residues" evidence="2">
    <location>
        <begin position="604"/>
        <end position="619"/>
    </location>
</feature>
<feature type="region of interest" description="Disordered" evidence="2">
    <location>
        <begin position="826"/>
        <end position="854"/>
    </location>
</feature>
<feature type="compositionally biased region" description="Basic residues" evidence="2">
    <location>
        <begin position="322"/>
        <end position="333"/>
    </location>
</feature>
<feature type="compositionally biased region" description="Pro residues" evidence="2">
    <location>
        <begin position="518"/>
        <end position="532"/>
    </location>
</feature>
<keyword evidence="1" id="KW-0175">Coiled coil</keyword>
<keyword evidence="6" id="KW-1185">Reference proteome</keyword>
<feature type="region of interest" description="Disordered" evidence="2">
    <location>
        <begin position="501"/>
        <end position="538"/>
    </location>
</feature>
<evidence type="ECO:0000256" key="1">
    <source>
        <dbReference type="SAM" id="Coils"/>
    </source>
</evidence>
<dbReference type="SUPFAM" id="SSF50729">
    <property type="entry name" value="PH domain-like"/>
    <property type="match status" value="1"/>
</dbReference>
<feature type="region of interest" description="Disordered" evidence="2">
    <location>
        <begin position="281"/>
        <end position="339"/>
    </location>
</feature>
<feature type="domain" description="PH" evidence="3">
    <location>
        <begin position="711"/>
        <end position="875"/>
    </location>
</feature>
<feature type="region of interest" description="Disordered" evidence="2">
    <location>
        <begin position="98"/>
        <end position="125"/>
    </location>
</feature>
<evidence type="ECO:0000256" key="2">
    <source>
        <dbReference type="SAM" id="MobiDB-lite"/>
    </source>
</evidence>
<feature type="compositionally biased region" description="Low complexity" evidence="2">
    <location>
        <begin position="656"/>
        <end position="669"/>
    </location>
</feature>
<dbReference type="EMBL" id="JFBX01000197">
    <property type="protein sequence ID" value="KXH46172.1"/>
    <property type="molecule type" value="Genomic_DNA"/>
</dbReference>
<dbReference type="InterPro" id="IPR001660">
    <property type="entry name" value="SAM"/>
</dbReference>
<dbReference type="AlphaFoldDB" id="A0A135TDG2"/>
<proteinExistence type="predicted"/>
<dbReference type="InterPro" id="IPR001849">
    <property type="entry name" value="PH_domain"/>
</dbReference>
<dbReference type="Gene3D" id="1.10.150.50">
    <property type="entry name" value="Transcription Factor, Ets-1"/>
    <property type="match status" value="1"/>
</dbReference>
<feature type="compositionally biased region" description="Basic and acidic residues" evidence="2">
    <location>
        <begin position="296"/>
        <end position="321"/>
    </location>
</feature>
<dbReference type="PROSITE" id="PS50105">
    <property type="entry name" value="SAM_DOMAIN"/>
    <property type="match status" value="1"/>
</dbReference>
<evidence type="ECO:0000259" key="3">
    <source>
        <dbReference type="PROSITE" id="PS50003"/>
    </source>
</evidence>
<evidence type="ECO:0000259" key="4">
    <source>
        <dbReference type="PROSITE" id="PS50105"/>
    </source>
</evidence>
<protein>
    <submittedName>
        <fullName evidence="5">PH domain-containing protein</fullName>
    </submittedName>
</protein>
<feature type="region of interest" description="Disordered" evidence="2">
    <location>
        <begin position="589"/>
        <end position="673"/>
    </location>
</feature>
<dbReference type="CDD" id="cd09535">
    <property type="entry name" value="SAM_BOI-like_fungal"/>
    <property type="match status" value="1"/>
</dbReference>
<dbReference type="SUPFAM" id="SSF47769">
    <property type="entry name" value="SAM/Pointed domain"/>
    <property type="match status" value="1"/>
</dbReference>
<comment type="caution">
    <text evidence="5">The sequence shown here is derived from an EMBL/GenBank/DDBJ whole genome shotgun (WGS) entry which is preliminary data.</text>
</comment>
<dbReference type="Proteomes" id="UP000070328">
    <property type="component" value="Unassembled WGS sequence"/>
</dbReference>
<accession>A0A135TDG2</accession>
<feature type="compositionally biased region" description="Low complexity" evidence="2">
    <location>
        <begin position="826"/>
        <end position="846"/>
    </location>
</feature>
<dbReference type="SMART" id="SM00233">
    <property type="entry name" value="PH"/>
    <property type="match status" value="1"/>
</dbReference>
<dbReference type="PROSITE" id="PS50003">
    <property type="entry name" value="PH_DOMAIN"/>
    <property type="match status" value="1"/>
</dbReference>
<organism evidence="5 6">
    <name type="scientific">Colletotrichum simmondsii</name>
    <dbReference type="NCBI Taxonomy" id="703756"/>
    <lineage>
        <taxon>Eukaryota</taxon>
        <taxon>Fungi</taxon>
        <taxon>Dikarya</taxon>
        <taxon>Ascomycota</taxon>
        <taxon>Pezizomycotina</taxon>
        <taxon>Sordariomycetes</taxon>
        <taxon>Hypocreomycetidae</taxon>
        <taxon>Glomerellales</taxon>
        <taxon>Glomerellaceae</taxon>
        <taxon>Colletotrichum</taxon>
        <taxon>Colletotrichum acutatum species complex</taxon>
    </lineage>
</organism>
<sequence length="892" mass="99557">MGGGPWAVIVIQVREQQTVGGAFWGFSAKAAKGKKRNYTQEYERGERRLRHEMREKAPMRDTFFGIKAEPQRPTSVATEFMDMEWDDDVLSEFEDNSPRISVNSSGGQPSITTLSSYDEVQTPRSSQGRMMYATEMMESPNKNIEGPSGPHLFRASTASYFDEAILTLSPVTPKTARPFDEPFRHIRPQQPPMPPSRHQSGPFQFTYEEFESRELVSWTPEMVAQSMLNAGIELSVAGRFVENDINGPILITLKFEDLKELDIPSFGMRTRVWNQIQVLRDSRPSSPRAPTPIQDEPSREVKKETREVRAAERQQTDDCGMKRSKSSRRRPKKPSHDDIITPMESVSIVGIEQVVPKPHQCPKGENCSKWRKQQRLIEAFKKEHPFVDLDTEQVVITGNPGNPHTARALDPTQILRPVSDAVPSVVASSDVLGPGNATPLQYLQEAALRNVISRDPQDNVRQFLDFQKHEDTTVPPTPPFEMGFPAMKAQPERLRHLPKLSIPGKQAPRASPLRASTVPPPSAHPEPLPTPPYQQQQPQGFVPYHMDRAEAMSPDLQSPINNPYRFGTPFSEMDVPVTAVPMDRVARDVSQSVPPEMNYRPGVSKQQQQLPLSRTQSRSSARRPSFPVLPALNENTATPIARTSPRHTSPRTSVRPQPLQQQQTLQAPPRVNYPWSPIERTTPFEQAIPPITHLAPSLPVKQAASAAQQDGVTFQGPMKKRKTKMLRHEWNDTFCTLKGTRLAVHKDAKTVDRTLEYVDVDDYAIACSSLASQSKLSAAFKAVHFSSSSSHGREKSDPVAAFSFQLIPQDKDKESAGAKLRKRGSALHGFGHGHSSSSGSIPAEGANGTGKTHHFAVKSRDDRIDWMRELMLAKALKQKGDGFEVSVNGNMI</sequence>
<dbReference type="InterPro" id="IPR013761">
    <property type="entry name" value="SAM/pointed_sf"/>
</dbReference>